<evidence type="ECO:0000256" key="11">
    <source>
        <dbReference type="RuleBase" id="RU000488"/>
    </source>
</evidence>
<gene>
    <name evidence="13" type="ORF">FJAP1339_LOCUS1348</name>
</gene>
<evidence type="ECO:0000256" key="7">
    <source>
        <dbReference type="ARBA" id="ARBA00022989"/>
    </source>
</evidence>
<evidence type="ECO:0000256" key="1">
    <source>
        <dbReference type="ARBA" id="ARBA00004448"/>
    </source>
</evidence>
<keyword evidence="3 11" id="KW-0813">Transport</keyword>
<evidence type="ECO:0000256" key="10">
    <source>
        <dbReference type="PROSITE-ProRule" id="PRU00282"/>
    </source>
</evidence>
<dbReference type="PROSITE" id="PS50920">
    <property type="entry name" value="SOLCAR"/>
    <property type="match status" value="3"/>
</dbReference>
<protein>
    <recommendedName>
        <fullName evidence="14">Mitochondrial carrier protein</fullName>
    </recommendedName>
</protein>
<dbReference type="InterPro" id="IPR018108">
    <property type="entry name" value="MCP_transmembrane"/>
</dbReference>
<feature type="repeat" description="Solcar" evidence="10">
    <location>
        <begin position="288"/>
        <end position="375"/>
    </location>
</feature>
<dbReference type="InterPro" id="IPR045315">
    <property type="entry name" value="Mtm1-like"/>
</dbReference>
<proteinExistence type="inferred from homology"/>
<dbReference type="PANTHER" id="PTHR45760:SF2">
    <property type="entry name" value="FI19922P1-RELATED"/>
    <property type="match status" value="1"/>
</dbReference>
<name>A0A7S2UTK3_9STRA</name>
<keyword evidence="5" id="KW-0677">Repeat</keyword>
<keyword evidence="6" id="KW-0999">Mitochondrion inner membrane</keyword>
<accession>A0A7S2UTK3</accession>
<dbReference type="GO" id="GO:0005743">
    <property type="term" value="C:mitochondrial inner membrane"/>
    <property type="evidence" value="ECO:0007669"/>
    <property type="project" value="UniProtKB-SubCell"/>
</dbReference>
<keyword evidence="4 10" id="KW-0812">Transmembrane</keyword>
<feature type="repeat" description="Solcar" evidence="10">
    <location>
        <begin position="11"/>
        <end position="101"/>
    </location>
</feature>
<evidence type="ECO:0000256" key="4">
    <source>
        <dbReference type="ARBA" id="ARBA00022692"/>
    </source>
</evidence>
<keyword evidence="7" id="KW-1133">Transmembrane helix</keyword>
<evidence type="ECO:0008006" key="14">
    <source>
        <dbReference type="Google" id="ProtNLM"/>
    </source>
</evidence>
<evidence type="ECO:0000256" key="6">
    <source>
        <dbReference type="ARBA" id="ARBA00022792"/>
    </source>
</evidence>
<evidence type="ECO:0000313" key="13">
    <source>
        <dbReference type="EMBL" id="CAD9858829.1"/>
    </source>
</evidence>
<dbReference type="InterPro" id="IPR023395">
    <property type="entry name" value="MCP_dom_sf"/>
</dbReference>
<keyword evidence="8" id="KW-0496">Mitochondrion</keyword>
<dbReference type="SUPFAM" id="SSF103506">
    <property type="entry name" value="Mitochondrial carrier"/>
    <property type="match status" value="1"/>
</dbReference>
<comment type="similarity">
    <text evidence="2 11">Belongs to the mitochondrial carrier (TC 2.A.29) family.</text>
</comment>
<dbReference type="EMBL" id="HBHR01003021">
    <property type="protein sequence ID" value="CAD9858829.1"/>
    <property type="molecule type" value="Transcribed_RNA"/>
</dbReference>
<evidence type="ECO:0000256" key="3">
    <source>
        <dbReference type="ARBA" id="ARBA00022448"/>
    </source>
</evidence>
<evidence type="ECO:0000256" key="9">
    <source>
        <dbReference type="ARBA" id="ARBA00023136"/>
    </source>
</evidence>
<sequence length="383" mass="41487">MERSPSEPSLHQRMISASAGVILASLVVNPIDVVKTRQQAHVAGNFFACHGHTGSGFFKVLGRVWLKEGIRGLYGGLVPTLIGLTPATVAYMVLYDTLRPALIRLTEQSENNPRRSRKRPWEVHRGEGPKSSPSEEAGATARVVATLTAGGASRTIVTFILGPLELLRTQRMAGIGRGSKTPQSLWEMAKCAASGKSGWRGLWTGTSAMLWRDVPFSMMYWSLYEEFKRVVPATPPSFTVLCAPSQGWARCSKEGGESANDLHHQERWSSIQRGEQSLAPGGPPAWWSSVGRPFLASTAAATLATCATTPFDVIKTRQQVHLSPGSPSLSVFSTAEGIFKEGGLPAFYKGNLSRIARIGPASAVMISSYEIGKTFFSQLNRKL</sequence>
<dbReference type="Pfam" id="PF00153">
    <property type="entry name" value="Mito_carr"/>
    <property type="match status" value="3"/>
</dbReference>
<keyword evidence="9 10" id="KW-0472">Membrane</keyword>
<organism evidence="13">
    <name type="scientific">Fibrocapsa japonica</name>
    <dbReference type="NCBI Taxonomy" id="94617"/>
    <lineage>
        <taxon>Eukaryota</taxon>
        <taxon>Sar</taxon>
        <taxon>Stramenopiles</taxon>
        <taxon>Ochrophyta</taxon>
        <taxon>Raphidophyceae</taxon>
        <taxon>Chattonellales</taxon>
        <taxon>Chattonellaceae</taxon>
        <taxon>Fibrocapsa</taxon>
    </lineage>
</organism>
<feature type="repeat" description="Solcar" evidence="10">
    <location>
        <begin position="141"/>
        <end position="230"/>
    </location>
</feature>
<dbReference type="AlphaFoldDB" id="A0A7S2UTK3"/>
<evidence type="ECO:0000256" key="8">
    <source>
        <dbReference type="ARBA" id="ARBA00023128"/>
    </source>
</evidence>
<dbReference type="PANTHER" id="PTHR45760">
    <property type="entry name" value="FI19922P1-RELATED"/>
    <property type="match status" value="1"/>
</dbReference>
<feature type="region of interest" description="Disordered" evidence="12">
    <location>
        <begin position="109"/>
        <end position="139"/>
    </location>
</feature>
<dbReference type="GO" id="GO:1990542">
    <property type="term" value="P:mitochondrial transmembrane transport"/>
    <property type="evidence" value="ECO:0007669"/>
    <property type="project" value="InterPro"/>
</dbReference>
<evidence type="ECO:0000256" key="12">
    <source>
        <dbReference type="SAM" id="MobiDB-lite"/>
    </source>
</evidence>
<reference evidence="13" key="1">
    <citation type="submission" date="2021-01" db="EMBL/GenBank/DDBJ databases">
        <authorList>
            <person name="Corre E."/>
            <person name="Pelletier E."/>
            <person name="Niang G."/>
            <person name="Scheremetjew M."/>
            <person name="Finn R."/>
            <person name="Kale V."/>
            <person name="Holt S."/>
            <person name="Cochrane G."/>
            <person name="Meng A."/>
            <person name="Brown T."/>
            <person name="Cohen L."/>
        </authorList>
    </citation>
    <scope>NUCLEOTIDE SEQUENCE</scope>
    <source>
        <strain evidence="13">CCMP1661</strain>
    </source>
</reference>
<evidence type="ECO:0000256" key="5">
    <source>
        <dbReference type="ARBA" id="ARBA00022737"/>
    </source>
</evidence>
<feature type="compositionally biased region" description="Basic and acidic residues" evidence="12">
    <location>
        <begin position="119"/>
        <end position="128"/>
    </location>
</feature>
<comment type="subcellular location">
    <subcellularLocation>
        <location evidence="1">Mitochondrion inner membrane</location>
        <topology evidence="1">Multi-pass membrane protein</topology>
    </subcellularLocation>
</comment>
<dbReference type="Gene3D" id="1.50.40.10">
    <property type="entry name" value="Mitochondrial carrier domain"/>
    <property type="match status" value="3"/>
</dbReference>
<evidence type="ECO:0000256" key="2">
    <source>
        <dbReference type="ARBA" id="ARBA00006375"/>
    </source>
</evidence>